<name>X6LEX1_RETFI</name>
<dbReference type="AlphaFoldDB" id="X6LEX1"/>
<dbReference type="Proteomes" id="UP000023152">
    <property type="component" value="Unassembled WGS sequence"/>
</dbReference>
<gene>
    <name evidence="1" type="ORF">RFI_37592</name>
</gene>
<organism evidence="1 2">
    <name type="scientific">Reticulomyxa filosa</name>
    <dbReference type="NCBI Taxonomy" id="46433"/>
    <lineage>
        <taxon>Eukaryota</taxon>
        <taxon>Sar</taxon>
        <taxon>Rhizaria</taxon>
        <taxon>Retaria</taxon>
        <taxon>Foraminifera</taxon>
        <taxon>Monothalamids</taxon>
        <taxon>Reticulomyxidae</taxon>
        <taxon>Reticulomyxa</taxon>
    </lineage>
</organism>
<accession>X6LEX1</accession>
<keyword evidence="2" id="KW-1185">Reference proteome</keyword>
<evidence type="ECO:0000313" key="2">
    <source>
        <dbReference type="Proteomes" id="UP000023152"/>
    </source>
</evidence>
<sequence>SIFFFAFVLHFKLDRETKIKIDSSMEVITITPTTRPNSTAINNRLTMHAFVKKKKKVSDKKKKIHFKILMDNFYKVERNKEEDEKKNIRKK</sequence>
<protein>
    <submittedName>
        <fullName evidence="1">Uncharacterized protein</fullName>
    </submittedName>
</protein>
<evidence type="ECO:0000313" key="1">
    <source>
        <dbReference type="EMBL" id="ETN99875.1"/>
    </source>
</evidence>
<dbReference type="EMBL" id="ASPP01042640">
    <property type="protein sequence ID" value="ETN99875.1"/>
    <property type="molecule type" value="Genomic_DNA"/>
</dbReference>
<proteinExistence type="predicted"/>
<feature type="non-terminal residue" evidence="1">
    <location>
        <position position="1"/>
    </location>
</feature>
<reference evidence="1 2" key="1">
    <citation type="journal article" date="2013" name="Curr. Biol.">
        <title>The Genome of the Foraminiferan Reticulomyxa filosa.</title>
        <authorList>
            <person name="Glockner G."/>
            <person name="Hulsmann N."/>
            <person name="Schleicher M."/>
            <person name="Noegel A.A."/>
            <person name="Eichinger L."/>
            <person name="Gallinger C."/>
            <person name="Pawlowski J."/>
            <person name="Sierra R."/>
            <person name="Euteneuer U."/>
            <person name="Pillet L."/>
            <person name="Moustafa A."/>
            <person name="Platzer M."/>
            <person name="Groth M."/>
            <person name="Szafranski K."/>
            <person name="Schliwa M."/>
        </authorList>
    </citation>
    <scope>NUCLEOTIDE SEQUENCE [LARGE SCALE GENOMIC DNA]</scope>
</reference>
<comment type="caution">
    <text evidence="1">The sequence shown here is derived from an EMBL/GenBank/DDBJ whole genome shotgun (WGS) entry which is preliminary data.</text>
</comment>